<evidence type="ECO:0008006" key="5">
    <source>
        <dbReference type="Google" id="ProtNLM"/>
    </source>
</evidence>
<dbReference type="InterPro" id="IPR026306">
    <property type="entry name" value="RSBN1/Dpy-2/CEP530"/>
</dbReference>
<feature type="compositionally biased region" description="Gly residues" evidence="2">
    <location>
        <begin position="60"/>
        <end position="69"/>
    </location>
</feature>
<feature type="compositionally biased region" description="Basic residues" evidence="2">
    <location>
        <begin position="254"/>
        <end position="274"/>
    </location>
</feature>
<dbReference type="GO" id="GO:0005634">
    <property type="term" value="C:nucleus"/>
    <property type="evidence" value="ECO:0007669"/>
    <property type="project" value="InterPro"/>
</dbReference>
<feature type="compositionally biased region" description="Polar residues" evidence="2">
    <location>
        <begin position="338"/>
        <end position="348"/>
    </location>
</feature>
<feature type="compositionally biased region" description="Basic and acidic residues" evidence="2">
    <location>
        <begin position="126"/>
        <end position="138"/>
    </location>
</feature>
<dbReference type="PANTHER" id="PTHR13354:SF9">
    <property type="entry name" value="LYSINE-SPECIFIC DEMETHYLASE RSBN1L"/>
    <property type="match status" value="1"/>
</dbReference>
<sequence length="518" mass="57921">MAEPMSLIHFGSATKSPLSKPKDSKPSSENRAQSSRDHQAPPSKKVRSEEKSLKPKKLNGEGGGGGGEGRQQSYGSPTTWSASPVKPSSPAPPPPPPPPPPLHKVHSVFKQSAFLASPSKPRKLKEKREHDKERDKEKEKRKHRLESSSSSLSLGSASAAVKKENGELKLVQKEHVIKDKLKEREREKERVREKEKKKERDKEKEQAKEKDKEREKKKQHKLTNEIKRENGEVKLPQKVDTEKPKANAEELLLKKAKKKKKKKHKEAERRKRPKMYSKSIQTLYSALLSPELPGMPEDEFKSPFPVCKTLSLSSSSTAPVKQEKGSCSKSSCGAGDTGTASSAKTSQLHSRLPGIDGLEFGRFVHVEQQPNGGALVVHAYIRELSVLSPEEMQRFAHEFVTLAFCEDHNGAAHYVMGIVHGAASYLPDFLEYFSSKFPNSPVKMEILGKKDIETTTMANFHTQVKRTYSHGTYRAGAMRQISLVGAVDEEVGDYFPEFLGMLQESPFLESEAEKPYRE</sequence>
<reference evidence="3 4" key="1">
    <citation type="submission" date="2020-02" db="EMBL/GenBank/DDBJ databases">
        <title>A chromosome-scale genome assembly of the black bullhead catfish (Ameiurus melas).</title>
        <authorList>
            <person name="Wen M."/>
            <person name="Zham M."/>
            <person name="Cabau C."/>
            <person name="Klopp C."/>
            <person name="Donnadieu C."/>
            <person name="Roques C."/>
            <person name="Bouchez O."/>
            <person name="Lampietro C."/>
            <person name="Jouanno E."/>
            <person name="Herpin A."/>
            <person name="Louis A."/>
            <person name="Berthelot C."/>
            <person name="Parey E."/>
            <person name="Roest-Crollius H."/>
            <person name="Braasch I."/>
            <person name="Postlethwait J."/>
            <person name="Robinson-Rechavi M."/>
            <person name="Echchiki A."/>
            <person name="Begum T."/>
            <person name="Montfort J."/>
            <person name="Schartl M."/>
            <person name="Bobe J."/>
            <person name="Guiguen Y."/>
        </authorList>
    </citation>
    <scope>NUCLEOTIDE SEQUENCE [LARGE SCALE GENOMIC DNA]</scope>
    <source>
        <strain evidence="3">M_S1</strain>
        <tissue evidence="3">Blood</tissue>
    </source>
</reference>
<evidence type="ECO:0000313" key="3">
    <source>
        <dbReference type="EMBL" id="KAF4079378.1"/>
    </source>
</evidence>
<evidence type="ECO:0000256" key="2">
    <source>
        <dbReference type="SAM" id="MobiDB-lite"/>
    </source>
</evidence>
<comment type="caution">
    <text evidence="3">The sequence shown here is derived from an EMBL/GenBank/DDBJ whole genome shotgun (WGS) entry which is preliminary data.</text>
</comment>
<feature type="compositionally biased region" description="Basic and acidic residues" evidence="2">
    <location>
        <begin position="161"/>
        <end position="253"/>
    </location>
</feature>
<keyword evidence="4" id="KW-1185">Reference proteome</keyword>
<feature type="compositionally biased region" description="Basic and acidic residues" evidence="2">
    <location>
        <begin position="20"/>
        <end position="39"/>
    </location>
</feature>
<organism evidence="3 4">
    <name type="scientific">Ameiurus melas</name>
    <name type="common">Black bullhead</name>
    <name type="synonym">Silurus melas</name>
    <dbReference type="NCBI Taxonomy" id="219545"/>
    <lineage>
        <taxon>Eukaryota</taxon>
        <taxon>Metazoa</taxon>
        <taxon>Chordata</taxon>
        <taxon>Craniata</taxon>
        <taxon>Vertebrata</taxon>
        <taxon>Euteleostomi</taxon>
        <taxon>Actinopterygii</taxon>
        <taxon>Neopterygii</taxon>
        <taxon>Teleostei</taxon>
        <taxon>Ostariophysi</taxon>
        <taxon>Siluriformes</taxon>
        <taxon>Ictaluridae</taxon>
        <taxon>Ameiurus</taxon>
    </lineage>
</organism>
<gene>
    <name evidence="3" type="ORF">AMELA_G00177350</name>
</gene>
<feature type="compositionally biased region" description="Polar residues" evidence="2">
    <location>
        <begin position="70"/>
        <end position="80"/>
    </location>
</feature>
<comment type="similarity">
    <text evidence="1">Belongs to the round spermatid basic protein 1 family.</text>
</comment>
<evidence type="ECO:0000256" key="1">
    <source>
        <dbReference type="ARBA" id="ARBA00010560"/>
    </source>
</evidence>
<dbReference type="Proteomes" id="UP000593565">
    <property type="component" value="Unassembled WGS sequence"/>
</dbReference>
<dbReference type="EMBL" id="JAAGNN010000015">
    <property type="protein sequence ID" value="KAF4079378.1"/>
    <property type="molecule type" value="Genomic_DNA"/>
</dbReference>
<evidence type="ECO:0000313" key="4">
    <source>
        <dbReference type="Proteomes" id="UP000593565"/>
    </source>
</evidence>
<protein>
    <recommendedName>
        <fullName evidence="5">Round spermatid basic protein 1-like protein</fullName>
    </recommendedName>
</protein>
<feature type="compositionally biased region" description="Pro residues" evidence="2">
    <location>
        <begin position="87"/>
        <end position="102"/>
    </location>
</feature>
<proteinExistence type="inferred from homology"/>
<feature type="region of interest" description="Disordered" evidence="2">
    <location>
        <begin position="318"/>
        <end position="348"/>
    </location>
</feature>
<name>A0A7J6AD36_AMEME</name>
<dbReference type="AlphaFoldDB" id="A0A7J6AD36"/>
<dbReference type="PANTHER" id="PTHR13354">
    <property type="entry name" value="ROUND SPERMATID BASIC PROTEIN 1"/>
    <property type="match status" value="1"/>
</dbReference>
<accession>A0A7J6AD36</accession>
<feature type="region of interest" description="Disordered" evidence="2">
    <location>
        <begin position="1"/>
        <end position="274"/>
    </location>
</feature>